<organism evidence="2 3">
    <name type="scientific">Thiothrix eikelboomii</name>
    <dbReference type="NCBI Taxonomy" id="92487"/>
    <lineage>
        <taxon>Bacteria</taxon>
        <taxon>Pseudomonadati</taxon>
        <taxon>Pseudomonadota</taxon>
        <taxon>Gammaproteobacteria</taxon>
        <taxon>Thiotrichales</taxon>
        <taxon>Thiotrichaceae</taxon>
        <taxon>Thiothrix</taxon>
    </lineage>
</organism>
<gene>
    <name evidence="2" type="ORF">SAMN02745130_01044</name>
</gene>
<keyword evidence="3" id="KW-1185">Reference proteome</keyword>
<dbReference type="AlphaFoldDB" id="A0A1T4W4V5"/>
<dbReference type="EMBL" id="FUYB01000003">
    <property type="protein sequence ID" value="SKA72354.1"/>
    <property type="molecule type" value="Genomic_DNA"/>
</dbReference>
<evidence type="ECO:0000259" key="1">
    <source>
        <dbReference type="Pfam" id="PF18737"/>
    </source>
</evidence>
<evidence type="ECO:0000313" key="3">
    <source>
        <dbReference type="Proteomes" id="UP000190460"/>
    </source>
</evidence>
<dbReference type="RefSeq" id="WP_078921525.1">
    <property type="nucleotide sequence ID" value="NZ_FUYB01000003.1"/>
</dbReference>
<accession>A0A1T4W4V5</accession>
<evidence type="ECO:0000313" key="2">
    <source>
        <dbReference type="EMBL" id="SKA72354.1"/>
    </source>
</evidence>
<sequence length="238" mass="27337">MNHTQEPDRLEAIDIVIDSNFIDLKQEVNLYFEFLLNIINNNLELYDSRIEVHTPLESGITHILKANGYLILYNLLEATIENALKAAHLIICETSFNSLTTHLKKTILTEFKKMEIDLDKFPHQEIIETTLHKITLDKYKPFSGNLDAKKIKNIIEKYGIALDTTSEDKKGAKLLIVKNRRNALAHGGQSFIQIGRDTSIDELIAIKNQTILFLENFLQCTRAYLEQQHYQLEPDAQG</sequence>
<name>A0A1T4W4V5_9GAMM</name>
<proteinExistence type="predicted"/>
<dbReference type="InterPro" id="IPR040788">
    <property type="entry name" value="HEPN_MAE_28990"/>
</dbReference>
<reference evidence="2 3" key="1">
    <citation type="submission" date="2017-02" db="EMBL/GenBank/DDBJ databases">
        <authorList>
            <person name="Peterson S.W."/>
        </authorList>
    </citation>
    <scope>NUCLEOTIDE SEQUENCE [LARGE SCALE GENOMIC DNA]</scope>
    <source>
        <strain evidence="2 3">ATCC 49788</strain>
    </source>
</reference>
<feature type="domain" description="MAE-28990/MAE-18760-like HEPN" evidence="1">
    <location>
        <begin position="21"/>
        <end position="230"/>
    </location>
</feature>
<dbReference type="OrthoDB" id="571721at2"/>
<dbReference type="Pfam" id="PF18737">
    <property type="entry name" value="HEPN_MAE_28990"/>
    <property type="match status" value="1"/>
</dbReference>
<protein>
    <recommendedName>
        <fullName evidence="1">MAE-28990/MAE-18760-like HEPN domain-containing protein</fullName>
    </recommendedName>
</protein>
<dbReference type="Proteomes" id="UP000190460">
    <property type="component" value="Unassembled WGS sequence"/>
</dbReference>
<dbReference type="STRING" id="92487.SAMN02745130_01044"/>